<gene>
    <name evidence="5" type="ORF">FPZ41_23335</name>
</gene>
<dbReference type="PANTHER" id="PTHR30085:SF6">
    <property type="entry name" value="ABC TRANSPORTER GLUTAMINE-BINDING PROTEIN GLNH"/>
    <property type="match status" value="1"/>
</dbReference>
<dbReference type="InterPro" id="IPR051455">
    <property type="entry name" value="Bact_solute-bind_prot3"/>
</dbReference>
<sequence length="273" mass="30415">MMSVAAACSGSEPTFLGKNRITIAHKNDQPGTSYKPDYNYSGFDYLLGTRIVDDLGLQPSRPIDVPSDERVTAITSGEADLVIATFSITEDRMKEIDFVGPYAVTYQGFMVGKNGRDIRTVKDLDGRRVCTWKGTTSAEVLSRQSYDAIDVYERGDASDCLDDVRQGTADAVSTDQMILYGFAGQYAEDRLRVLPDLTVGPPQYYGIGMPKEHRADCERLREIVKDYVNSSDWMADIEETLKLIPTNEEAWQTQYRPTAASIDSRSCRDKPSP</sequence>
<reference evidence="5 6" key="1">
    <citation type="submission" date="2019-09" db="EMBL/GenBank/DDBJ databases">
        <authorList>
            <person name="Duangmal K."/>
            <person name="Teo W.F.A."/>
            <person name="Lipun K."/>
        </authorList>
    </citation>
    <scope>NUCLEOTIDE SEQUENCE [LARGE SCALE GENOMIC DNA]</scope>
    <source>
        <strain evidence="5 6">K1PN6</strain>
    </source>
</reference>
<keyword evidence="6" id="KW-1185">Reference proteome</keyword>
<dbReference type="GO" id="GO:0030288">
    <property type="term" value="C:outer membrane-bounded periplasmic space"/>
    <property type="evidence" value="ECO:0007669"/>
    <property type="project" value="TreeGrafter"/>
</dbReference>
<dbReference type="Proteomes" id="UP000373149">
    <property type="component" value="Unassembled WGS sequence"/>
</dbReference>
<dbReference type="GO" id="GO:0006865">
    <property type="term" value="P:amino acid transport"/>
    <property type="evidence" value="ECO:0007669"/>
    <property type="project" value="TreeGrafter"/>
</dbReference>
<keyword evidence="2" id="KW-0813">Transport</keyword>
<evidence type="ECO:0000256" key="1">
    <source>
        <dbReference type="ARBA" id="ARBA00010333"/>
    </source>
</evidence>
<dbReference type="GO" id="GO:0005576">
    <property type="term" value="C:extracellular region"/>
    <property type="evidence" value="ECO:0007669"/>
    <property type="project" value="TreeGrafter"/>
</dbReference>
<dbReference type="InterPro" id="IPR001638">
    <property type="entry name" value="Solute-binding_3/MltF_N"/>
</dbReference>
<accession>A0A5N8WVL8</accession>
<evidence type="ECO:0000256" key="3">
    <source>
        <dbReference type="ARBA" id="ARBA00022729"/>
    </source>
</evidence>
<protein>
    <submittedName>
        <fullName evidence="5">Transporter substrate-binding domain-containing protein</fullName>
    </submittedName>
</protein>
<dbReference type="SUPFAM" id="SSF53850">
    <property type="entry name" value="Periplasmic binding protein-like II"/>
    <property type="match status" value="1"/>
</dbReference>
<evidence type="ECO:0000259" key="4">
    <source>
        <dbReference type="SMART" id="SM00062"/>
    </source>
</evidence>
<dbReference type="PANTHER" id="PTHR30085">
    <property type="entry name" value="AMINO ACID ABC TRANSPORTER PERMEASE"/>
    <property type="match status" value="1"/>
</dbReference>
<dbReference type="EMBL" id="VMNX01000092">
    <property type="protein sequence ID" value="MPY51329.1"/>
    <property type="molecule type" value="Genomic_DNA"/>
</dbReference>
<dbReference type="Gene3D" id="3.40.190.10">
    <property type="entry name" value="Periplasmic binding protein-like II"/>
    <property type="match status" value="2"/>
</dbReference>
<comment type="similarity">
    <text evidence="1">Belongs to the bacterial solute-binding protein 3 family.</text>
</comment>
<name>A0A5N8WVL8_9ACTN</name>
<comment type="caution">
    <text evidence="5">The sequence shown here is derived from an EMBL/GenBank/DDBJ whole genome shotgun (WGS) entry which is preliminary data.</text>
</comment>
<organism evidence="5 6">
    <name type="scientific">Streptomyces acidicola</name>
    <dbReference type="NCBI Taxonomy" id="2596892"/>
    <lineage>
        <taxon>Bacteria</taxon>
        <taxon>Bacillati</taxon>
        <taxon>Actinomycetota</taxon>
        <taxon>Actinomycetes</taxon>
        <taxon>Kitasatosporales</taxon>
        <taxon>Streptomycetaceae</taxon>
        <taxon>Streptomyces</taxon>
    </lineage>
</organism>
<proteinExistence type="inferred from homology"/>
<dbReference type="AlphaFoldDB" id="A0A5N8WVL8"/>
<feature type="domain" description="Solute-binding protein family 3/N-terminal" evidence="4">
    <location>
        <begin position="20"/>
        <end position="255"/>
    </location>
</feature>
<evidence type="ECO:0000256" key="2">
    <source>
        <dbReference type="ARBA" id="ARBA00022448"/>
    </source>
</evidence>
<evidence type="ECO:0000313" key="5">
    <source>
        <dbReference type="EMBL" id="MPY51329.1"/>
    </source>
</evidence>
<evidence type="ECO:0000313" key="6">
    <source>
        <dbReference type="Proteomes" id="UP000373149"/>
    </source>
</evidence>
<dbReference type="Pfam" id="PF00497">
    <property type="entry name" value="SBP_bac_3"/>
    <property type="match status" value="1"/>
</dbReference>
<keyword evidence="3" id="KW-0732">Signal</keyword>
<dbReference type="SMART" id="SM00062">
    <property type="entry name" value="PBPb"/>
    <property type="match status" value="1"/>
</dbReference>